<dbReference type="Gene3D" id="1.10.10.10">
    <property type="entry name" value="Winged helix-like DNA-binding domain superfamily/Winged helix DNA-binding domain"/>
    <property type="match status" value="1"/>
</dbReference>
<dbReference type="PRINTS" id="PR00364">
    <property type="entry name" value="DISEASERSIST"/>
</dbReference>
<evidence type="ECO:0000256" key="8">
    <source>
        <dbReference type="SAM" id="MobiDB-lite"/>
    </source>
</evidence>
<dbReference type="InterPro" id="IPR051677">
    <property type="entry name" value="AfsR-DnrI-RedD_regulator"/>
</dbReference>
<organism evidence="10 11">
    <name type="scientific">Plantactinospora mayteni</name>
    <dbReference type="NCBI Taxonomy" id="566021"/>
    <lineage>
        <taxon>Bacteria</taxon>
        <taxon>Bacillati</taxon>
        <taxon>Actinomycetota</taxon>
        <taxon>Actinomycetes</taxon>
        <taxon>Micromonosporales</taxon>
        <taxon>Micromonosporaceae</taxon>
        <taxon>Plantactinospora</taxon>
    </lineage>
</organism>
<feature type="domain" description="OmpR/PhoB-type" evidence="9">
    <location>
        <begin position="1"/>
        <end position="79"/>
    </location>
</feature>
<dbReference type="InterPro" id="IPR027417">
    <property type="entry name" value="P-loop_NTPase"/>
</dbReference>
<dbReference type="Gene3D" id="1.25.40.10">
    <property type="entry name" value="Tetratricopeptide repeat domain"/>
    <property type="match status" value="3"/>
</dbReference>
<dbReference type="Gene3D" id="3.40.50.300">
    <property type="entry name" value="P-loop containing nucleotide triphosphate hydrolases"/>
    <property type="match status" value="1"/>
</dbReference>
<dbReference type="InterPro" id="IPR036388">
    <property type="entry name" value="WH-like_DNA-bd_sf"/>
</dbReference>
<keyword evidence="3" id="KW-0805">Transcription regulation</keyword>
<evidence type="ECO:0000256" key="7">
    <source>
        <dbReference type="PROSITE-ProRule" id="PRU01091"/>
    </source>
</evidence>
<dbReference type="InterPro" id="IPR005158">
    <property type="entry name" value="BTAD"/>
</dbReference>
<dbReference type="SUPFAM" id="SSF52540">
    <property type="entry name" value="P-loop containing nucleoside triphosphate hydrolases"/>
    <property type="match status" value="1"/>
</dbReference>
<dbReference type="InterPro" id="IPR016032">
    <property type="entry name" value="Sig_transdc_resp-reg_C-effctor"/>
</dbReference>
<feature type="repeat" description="TPR" evidence="6">
    <location>
        <begin position="862"/>
        <end position="895"/>
    </location>
</feature>
<evidence type="ECO:0000313" key="11">
    <source>
        <dbReference type="Proteomes" id="UP000621500"/>
    </source>
</evidence>
<keyword evidence="4 7" id="KW-0238">DNA-binding</keyword>
<feature type="DNA-binding region" description="OmpR/PhoB-type" evidence="7">
    <location>
        <begin position="1"/>
        <end position="79"/>
    </location>
</feature>
<dbReference type="Pfam" id="PF13424">
    <property type="entry name" value="TPR_12"/>
    <property type="match status" value="2"/>
</dbReference>
<name>A0ABQ4F4I3_9ACTN</name>
<dbReference type="PANTHER" id="PTHR35807:SF1">
    <property type="entry name" value="TRANSCRIPTIONAL REGULATOR REDD"/>
    <property type="match status" value="1"/>
</dbReference>
<dbReference type="SUPFAM" id="SSF48452">
    <property type="entry name" value="TPR-like"/>
    <property type="match status" value="4"/>
</dbReference>
<evidence type="ECO:0000256" key="6">
    <source>
        <dbReference type="PROSITE-ProRule" id="PRU00339"/>
    </source>
</evidence>
<protein>
    <submittedName>
        <fullName evidence="10">SARP family transcriptional regulator</fullName>
    </submittedName>
</protein>
<gene>
    <name evidence="10" type="ORF">Pma05_83790</name>
</gene>
<comment type="caution">
    <text evidence="10">The sequence shown here is derived from an EMBL/GenBank/DDBJ whole genome shotgun (WGS) entry which is preliminary data.</text>
</comment>
<dbReference type="EMBL" id="BONX01000087">
    <property type="protein sequence ID" value="GIH01807.1"/>
    <property type="molecule type" value="Genomic_DNA"/>
</dbReference>
<dbReference type="PROSITE" id="PS51755">
    <property type="entry name" value="OMPR_PHOB"/>
    <property type="match status" value="1"/>
</dbReference>
<dbReference type="SMART" id="SM01043">
    <property type="entry name" value="BTAD"/>
    <property type="match status" value="1"/>
</dbReference>
<evidence type="ECO:0000256" key="1">
    <source>
        <dbReference type="ARBA" id="ARBA00005820"/>
    </source>
</evidence>
<dbReference type="PANTHER" id="PTHR35807">
    <property type="entry name" value="TRANSCRIPTIONAL REGULATOR REDD-RELATED"/>
    <property type="match status" value="1"/>
</dbReference>
<accession>A0ABQ4F4I3</accession>
<dbReference type="Pfam" id="PF00931">
    <property type="entry name" value="NB-ARC"/>
    <property type="match status" value="1"/>
</dbReference>
<reference evidence="10 11" key="1">
    <citation type="submission" date="2021-01" db="EMBL/GenBank/DDBJ databases">
        <title>Whole genome shotgun sequence of Plantactinospora mayteni NBRC 109088.</title>
        <authorList>
            <person name="Komaki H."/>
            <person name="Tamura T."/>
        </authorList>
    </citation>
    <scope>NUCLEOTIDE SEQUENCE [LARGE SCALE GENOMIC DNA]</scope>
    <source>
        <strain evidence="10 11">NBRC 109088</strain>
    </source>
</reference>
<dbReference type="SMART" id="SM00862">
    <property type="entry name" value="Trans_reg_C"/>
    <property type="match status" value="1"/>
</dbReference>
<dbReference type="InterPro" id="IPR001867">
    <property type="entry name" value="OmpR/PhoB-type_DNA-bd"/>
</dbReference>
<dbReference type="InterPro" id="IPR019734">
    <property type="entry name" value="TPR_rpt"/>
</dbReference>
<dbReference type="Pfam" id="PF03704">
    <property type="entry name" value="BTAD"/>
    <property type="match status" value="1"/>
</dbReference>
<comment type="similarity">
    <text evidence="1">Belongs to the AfsR/DnrI/RedD regulatory family.</text>
</comment>
<dbReference type="Gene3D" id="1.10.8.430">
    <property type="entry name" value="Helical domain of apoptotic protease-activating factors"/>
    <property type="match status" value="1"/>
</dbReference>
<keyword evidence="6" id="KW-0802">TPR repeat</keyword>
<dbReference type="Proteomes" id="UP000621500">
    <property type="component" value="Unassembled WGS sequence"/>
</dbReference>
<evidence type="ECO:0000313" key="10">
    <source>
        <dbReference type="EMBL" id="GIH01807.1"/>
    </source>
</evidence>
<keyword evidence="11" id="KW-1185">Reference proteome</keyword>
<dbReference type="SMART" id="SM00028">
    <property type="entry name" value="TPR"/>
    <property type="match status" value="8"/>
</dbReference>
<feature type="region of interest" description="Disordered" evidence="8">
    <location>
        <begin position="231"/>
        <end position="252"/>
    </location>
</feature>
<dbReference type="SUPFAM" id="SSF46894">
    <property type="entry name" value="C-terminal effector domain of the bipartite response regulators"/>
    <property type="match status" value="1"/>
</dbReference>
<keyword evidence="5" id="KW-0804">Transcription</keyword>
<dbReference type="InterPro" id="IPR011990">
    <property type="entry name" value="TPR-like_helical_dom_sf"/>
</dbReference>
<dbReference type="InterPro" id="IPR002182">
    <property type="entry name" value="NB-ARC"/>
</dbReference>
<proteinExistence type="inferred from homology"/>
<evidence type="ECO:0000256" key="2">
    <source>
        <dbReference type="ARBA" id="ARBA00022737"/>
    </source>
</evidence>
<dbReference type="InterPro" id="IPR042197">
    <property type="entry name" value="Apaf_helical"/>
</dbReference>
<sequence>MADRSVPLSGQQRLLIAILLFQANRPVSMQRIIDGLWGEEPPPSAAARVRQLVAEVRRASGPRRADLVLTRSPGYLVRVWDGQLDTEVFTELVGAAKRAAGHQDFRAALASFRKALGLWRGAPLADVAGGFAVRAEAARLNEQRLDALECQAEAQLALGRFQEVVADLRELIPDNPLRERLRSLLMRALSRAGRQPEALEEYRNFRSHLVGDLGVEPSSQLQELHQQILQDDMPGSRETEPPEPAGRFPVPRQLPASTARFVGRKLALEHLDGLSLGRNRVLLLVGAAGVGKTCLAVHWARQVAERFPDGQLFLDMRGFDPGEPMSREEALPLLLRALGCTAEQVPHHVDGQIQLYRSLLAGQRVLVLLDNVARPDQVRPLLPGDPNCLVVVTSRLRLPGLVALDGAERLSLDALELDEALDLIAQRVGQARLRAEPDAAARLAEQCGRLPLSLAVAGARLADQPHHRVHDYVRELTDRGRLAGLSIDGDENAAIRAALALSYQALSPSAARMFRLLGLTPSGGVSTSAAAALAGVPFGEARDLLHAIAGIHLISEAAADYFACHDLLKEFAAERAAEEDHDDARRLAVRRLFDYYLRSIMNVTRVSGFYQLEVPHESAPVDIVPESFDGESEAVAWLDAGWEAVAAAIAHAAEHGPRPMAWLLVDALQDVLHHCRPLAEWVRLAELALAAAETEDDDTGRAAMHLSLGHARWRMADLGTAKFHYERAETLSRSGGWLPGEAHALRGVGVALKQLGEPRKALPRYRASIEITRALGDKRGESVSLNNLASALLTLGMLDEAERCLELTLPLTVETGNRNLEALTLVNLGLVRQKRAHLDDAVDVLARACAAAHHAGLSYTEAVAYETLGRVHNDAGRHSEAAEAYGAALRIARRVENQNCQVDALAGLALAELRLGRTEVAIEHVTLALEIANGTGHRTGLVDVHIAAAEAHRGAGRLAEACRDARLAIELALEGNPLALGRGRGLLAAILLDLGDSRGAVEECHRALRVTERTGERLITARTLTTLARAEELAGARQTAETARQRARVLFDAIGIDPPGEAPPPADPATLSA</sequence>
<keyword evidence="2" id="KW-0677">Repeat</keyword>
<evidence type="ECO:0000256" key="3">
    <source>
        <dbReference type="ARBA" id="ARBA00023015"/>
    </source>
</evidence>
<evidence type="ECO:0000259" key="9">
    <source>
        <dbReference type="PROSITE" id="PS51755"/>
    </source>
</evidence>
<evidence type="ECO:0000256" key="5">
    <source>
        <dbReference type="ARBA" id="ARBA00023163"/>
    </source>
</evidence>
<evidence type="ECO:0000256" key="4">
    <source>
        <dbReference type="ARBA" id="ARBA00023125"/>
    </source>
</evidence>
<dbReference type="PROSITE" id="PS50005">
    <property type="entry name" value="TPR"/>
    <property type="match status" value="1"/>
</dbReference>
<dbReference type="CDD" id="cd15831">
    <property type="entry name" value="BTAD"/>
    <property type="match status" value="1"/>
</dbReference>